<sequence length="325" mass="35714">MDQELFFPSPHALLIILASSFLLLPSISSQVCQKTCGDIPLRYPFGSGSGCGDSRFHPSITCNDHQQLIFTTHTGCYPISNIDYTNQVLYISDPTMSTCACNQPSKGFGLDWDAPFTFHGDTIFALLDCSSSSPVYSPTGMFNDRNNNNNSSRVSLCDSSRGMPICGFLYGCKPIVSLNIPISGCCVYTPVNFGPSFEMDLEKLKCGSYSGFYSFNGRETDAESWKYGIAIKYKFAIDNVYPSWCSSCEQSGGVCGYSGPVGSFICNCPPGFNTTTNCFFGASFNGVSKFLPFQLPCKFTSNPPPFTPLFFLPFLIIFYHFAFLN</sequence>
<feature type="signal peptide" evidence="8">
    <location>
        <begin position="1"/>
        <end position="29"/>
    </location>
</feature>
<evidence type="ECO:0000259" key="9">
    <source>
        <dbReference type="PROSITE" id="PS01186"/>
    </source>
</evidence>
<dbReference type="Proteomes" id="UP000321393">
    <property type="component" value="Unassembled WGS sequence"/>
</dbReference>
<dbReference type="PANTHER" id="PTHR33355">
    <property type="entry name" value="WALL-ASSOCIATED RECEPTOR KINASE CARBOXY-TERMINAL PROTEIN-RELATED"/>
    <property type="match status" value="1"/>
</dbReference>
<comment type="subcellular location">
    <subcellularLocation>
        <location evidence="1">Membrane</location>
        <topology evidence="1">Single-pass membrane protein</topology>
    </subcellularLocation>
</comment>
<evidence type="ECO:0000313" key="11">
    <source>
        <dbReference type="Proteomes" id="UP000321393"/>
    </source>
</evidence>
<dbReference type="Pfam" id="PF14380">
    <property type="entry name" value="WAK_assoc"/>
    <property type="match status" value="1"/>
</dbReference>
<evidence type="ECO:0000256" key="7">
    <source>
        <dbReference type="SAM" id="Phobius"/>
    </source>
</evidence>
<evidence type="ECO:0000256" key="5">
    <source>
        <dbReference type="ARBA" id="ARBA00047899"/>
    </source>
</evidence>
<organism evidence="10 11">
    <name type="scientific">Cucumis melo var. makuwa</name>
    <name type="common">Oriental melon</name>
    <dbReference type="NCBI Taxonomy" id="1194695"/>
    <lineage>
        <taxon>Eukaryota</taxon>
        <taxon>Viridiplantae</taxon>
        <taxon>Streptophyta</taxon>
        <taxon>Embryophyta</taxon>
        <taxon>Tracheophyta</taxon>
        <taxon>Spermatophyta</taxon>
        <taxon>Magnoliopsida</taxon>
        <taxon>eudicotyledons</taxon>
        <taxon>Gunneridae</taxon>
        <taxon>Pentapetalae</taxon>
        <taxon>rosids</taxon>
        <taxon>fabids</taxon>
        <taxon>Cucurbitales</taxon>
        <taxon>Cucurbitaceae</taxon>
        <taxon>Benincaseae</taxon>
        <taxon>Cucumis</taxon>
    </lineage>
</organism>
<keyword evidence="3 8" id="KW-0732">Signal</keyword>
<feature type="domain" description="EGF-like" evidence="9">
    <location>
        <begin position="266"/>
        <end position="278"/>
    </location>
</feature>
<accession>A0A5A7TPC7</accession>
<evidence type="ECO:0000256" key="8">
    <source>
        <dbReference type="SAM" id="SignalP"/>
    </source>
</evidence>
<dbReference type="Pfam" id="PF13947">
    <property type="entry name" value="GUB_WAK_bind"/>
    <property type="match status" value="1"/>
</dbReference>
<dbReference type="InterPro" id="IPR000742">
    <property type="entry name" value="EGF"/>
</dbReference>
<proteinExistence type="predicted"/>
<comment type="caution">
    <text evidence="10">The sequence shown here is derived from an EMBL/GenBank/DDBJ whole genome shotgun (WGS) entry which is preliminary data.</text>
</comment>
<keyword evidence="7" id="KW-0472">Membrane</keyword>
<comment type="catalytic activity">
    <reaction evidence="5">
        <text>L-threonyl-[protein] + ATP = O-phospho-L-threonyl-[protein] + ADP + H(+)</text>
        <dbReference type="Rhea" id="RHEA:46608"/>
        <dbReference type="Rhea" id="RHEA-COMP:11060"/>
        <dbReference type="Rhea" id="RHEA-COMP:11605"/>
        <dbReference type="ChEBI" id="CHEBI:15378"/>
        <dbReference type="ChEBI" id="CHEBI:30013"/>
        <dbReference type="ChEBI" id="CHEBI:30616"/>
        <dbReference type="ChEBI" id="CHEBI:61977"/>
        <dbReference type="ChEBI" id="CHEBI:456216"/>
        <dbReference type="EC" id="2.7.11.1"/>
    </reaction>
</comment>
<dbReference type="PROSITE" id="PS01186">
    <property type="entry name" value="EGF_2"/>
    <property type="match status" value="1"/>
</dbReference>
<dbReference type="GO" id="GO:0004674">
    <property type="term" value="F:protein serine/threonine kinase activity"/>
    <property type="evidence" value="ECO:0007669"/>
    <property type="project" value="UniProtKB-EC"/>
</dbReference>
<evidence type="ECO:0000256" key="2">
    <source>
        <dbReference type="ARBA" id="ARBA00012513"/>
    </source>
</evidence>
<comment type="catalytic activity">
    <reaction evidence="6">
        <text>L-seryl-[protein] + ATP = O-phospho-L-seryl-[protein] + ADP + H(+)</text>
        <dbReference type="Rhea" id="RHEA:17989"/>
        <dbReference type="Rhea" id="RHEA-COMP:9863"/>
        <dbReference type="Rhea" id="RHEA-COMP:11604"/>
        <dbReference type="ChEBI" id="CHEBI:15378"/>
        <dbReference type="ChEBI" id="CHEBI:29999"/>
        <dbReference type="ChEBI" id="CHEBI:30616"/>
        <dbReference type="ChEBI" id="CHEBI:83421"/>
        <dbReference type="ChEBI" id="CHEBI:456216"/>
        <dbReference type="EC" id="2.7.11.1"/>
    </reaction>
</comment>
<dbReference type="EC" id="2.7.11.1" evidence="2"/>
<evidence type="ECO:0000256" key="1">
    <source>
        <dbReference type="ARBA" id="ARBA00004167"/>
    </source>
</evidence>
<evidence type="ECO:0000256" key="3">
    <source>
        <dbReference type="ARBA" id="ARBA00022729"/>
    </source>
</evidence>
<gene>
    <name evidence="10" type="ORF">E6C27_scaffold422G00040</name>
</gene>
<feature type="transmembrane region" description="Helical" evidence="7">
    <location>
        <begin position="306"/>
        <end position="324"/>
    </location>
</feature>
<reference evidence="10 11" key="1">
    <citation type="submission" date="2019-08" db="EMBL/GenBank/DDBJ databases">
        <title>Draft genome sequences of two oriental melons (Cucumis melo L. var makuwa).</title>
        <authorList>
            <person name="Kwon S.-Y."/>
        </authorList>
    </citation>
    <scope>NUCLEOTIDE SEQUENCE [LARGE SCALE GENOMIC DNA]</scope>
    <source>
        <strain evidence="11">cv. SW 3</strain>
        <tissue evidence="10">Leaf</tissue>
    </source>
</reference>
<dbReference type="InterPro" id="IPR032872">
    <property type="entry name" value="WAK_assoc_C"/>
</dbReference>
<dbReference type="GO" id="GO:0030247">
    <property type="term" value="F:polysaccharide binding"/>
    <property type="evidence" value="ECO:0007669"/>
    <property type="project" value="InterPro"/>
</dbReference>
<evidence type="ECO:0000313" key="10">
    <source>
        <dbReference type="EMBL" id="KAA0045393.1"/>
    </source>
</evidence>
<keyword evidence="7" id="KW-1133">Transmembrane helix</keyword>
<keyword evidence="7" id="KW-0812">Transmembrane</keyword>
<name>A0A5A7TPC7_CUCMM</name>
<dbReference type="OrthoDB" id="1933476at2759"/>
<dbReference type="EMBL" id="SSTE01014560">
    <property type="protein sequence ID" value="KAA0045393.1"/>
    <property type="molecule type" value="Genomic_DNA"/>
</dbReference>
<dbReference type="STRING" id="1194695.A0A5A7TPC7"/>
<feature type="chain" id="PRO_5022779250" description="non-specific serine/threonine protein kinase" evidence="8">
    <location>
        <begin position="30"/>
        <end position="325"/>
    </location>
</feature>
<keyword evidence="4" id="KW-0325">Glycoprotein</keyword>
<protein>
    <recommendedName>
        <fullName evidence="2">non-specific serine/threonine protein kinase</fullName>
        <ecNumber evidence="2">2.7.11.1</ecNumber>
    </recommendedName>
</protein>
<dbReference type="GO" id="GO:0016020">
    <property type="term" value="C:membrane"/>
    <property type="evidence" value="ECO:0007669"/>
    <property type="project" value="UniProtKB-SubCell"/>
</dbReference>
<evidence type="ECO:0000256" key="4">
    <source>
        <dbReference type="ARBA" id="ARBA00023180"/>
    </source>
</evidence>
<dbReference type="PANTHER" id="PTHR33355:SF10">
    <property type="entry name" value="EGF-LIKE DOMAIN-CONTAINING PROTEIN"/>
    <property type="match status" value="1"/>
</dbReference>
<evidence type="ECO:0000256" key="6">
    <source>
        <dbReference type="ARBA" id="ARBA00048679"/>
    </source>
</evidence>
<dbReference type="InterPro" id="IPR025287">
    <property type="entry name" value="WAK_GUB"/>
</dbReference>
<dbReference type="AlphaFoldDB" id="A0A5A7TPC7"/>